<comment type="caution">
    <text evidence="3">The sequence shown here is derived from an EMBL/GenBank/DDBJ whole genome shotgun (WGS) entry which is preliminary data.</text>
</comment>
<dbReference type="GO" id="GO:0004252">
    <property type="term" value="F:serine-type endopeptidase activity"/>
    <property type="evidence" value="ECO:0007669"/>
    <property type="project" value="TreeGrafter"/>
</dbReference>
<dbReference type="SUPFAM" id="SSF69304">
    <property type="entry name" value="Tricorn protease N-terminal domain"/>
    <property type="match status" value="1"/>
</dbReference>
<dbReference type="GO" id="GO:0006508">
    <property type="term" value="P:proteolysis"/>
    <property type="evidence" value="ECO:0007669"/>
    <property type="project" value="InterPro"/>
</dbReference>
<feature type="domain" description="Peptidase S9 prolyl oligopeptidase catalytic" evidence="2">
    <location>
        <begin position="373"/>
        <end position="575"/>
    </location>
</feature>
<protein>
    <submittedName>
        <fullName evidence="3">Alpha/beta fold hydrolase</fullName>
    </submittedName>
</protein>
<evidence type="ECO:0000256" key="1">
    <source>
        <dbReference type="ARBA" id="ARBA00022801"/>
    </source>
</evidence>
<dbReference type="Gene3D" id="3.40.50.1820">
    <property type="entry name" value="alpha/beta hydrolase"/>
    <property type="match status" value="1"/>
</dbReference>
<dbReference type="RefSeq" id="WP_156017687.1">
    <property type="nucleotide sequence ID" value="NZ_WGGD01000005.1"/>
</dbReference>
<organism evidence="3 4">
    <name type="scientific">Sulfuracidifex metallicus DSM 6482 = JCM 9184</name>
    <dbReference type="NCBI Taxonomy" id="523847"/>
    <lineage>
        <taxon>Archaea</taxon>
        <taxon>Thermoproteota</taxon>
        <taxon>Thermoprotei</taxon>
        <taxon>Sulfolobales</taxon>
        <taxon>Sulfolobaceae</taxon>
        <taxon>Sulfuracidifex</taxon>
    </lineage>
</organism>
<proteinExistence type="predicted"/>
<dbReference type="Pfam" id="PF00326">
    <property type="entry name" value="Peptidase_S9"/>
    <property type="match status" value="1"/>
</dbReference>
<dbReference type="EMBL" id="WGGD01000005">
    <property type="protein sequence ID" value="MUN29953.1"/>
    <property type="molecule type" value="Genomic_DNA"/>
</dbReference>
<evidence type="ECO:0000259" key="2">
    <source>
        <dbReference type="Pfam" id="PF00326"/>
    </source>
</evidence>
<dbReference type="InterPro" id="IPR029058">
    <property type="entry name" value="AB_hydrolase_fold"/>
</dbReference>
<keyword evidence="1 3" id="KW-0378">Hydrolase</keyword>
<dbReference type="InterPro" id="IPR001375">
    <property type="entry name" value="Peptidase_S9_cat"/>
</dbReference>
<dbReference type="Proteomes" id="UP000470772">
    <property type="component" value="Unassembled WGS sequence"/>
</dbReference>
<dbReference type="AlphaFoldDB" id="A0A6A9QW71"/>
<evidence type="ECO:0000313" key="3">
    <source>
        <dbReference type="EMBL" id="MUN29953.1"/>
    </source>
</evidence>
<dbReference type="PANTHER" id="PTHR42776:SF4">
    <property type="entry name" value="ACYLAMINO-ACID-RELEASING ENZYME"/>
    <property type="match status" value="1"/>
</dbReference>
<dbReference type="SUPFAM" id="SSF53474">
    <property type="entry name" value="alpha/beta-Hydrolases"/>
    <property type="match status" value="1"/>
</dbReference>
<reference evidence="3 4" key="1">
    <citation type="submission" date="2019-10" db="EMBL/GenBank/DDBJ databases">
        <title>Sequencing and Assembly of Multiple Reported Metal-Biooxidizing Members of the Extremely Thermoacidophilic Archaeal Family Sulfolobaceae.</title>
        <authorList>
            <person name="Counts J.A."/>
            <person name="Kelly R.M."/>
        </authorList>
    </citation>
    <scope>NUCLEOTIDE SEQUENCE [LARGE SCALE GENOMIC DNA]</scope>
    <source>
        <strain evidence="3 4">DSM 6482</strain>
    </source>
</reference>
<evidence type="ECO:0000313" key="4">
    <source>
        <dbReference type="Proteomes" id="UP000470772"/>
    </source>
</evidence>
<name>A0A6A9QW71_SULME</name>
<sequence length="576" mass="65348">MDPKESYSLKLISNPVISPKGTFFVLNWIDFSSNDYRSSIYLKTEKEVIRLTWEGKESQPYFYDNRLLYVKGGQEDSLMRSSLGEPEKIFSFHKIKKFLPYHDGFIFLGEENQDKDKPFEATSRKYRFDSRGLLRSRTSLYYFNGQEIRRVMGGNFDVTDFDTDGKRVVASATLTGDDVSLQDVFEVDINSSSFQRLTKGEGAVYSLALTKEGFAYLGHRKGLSPWARKDIIFEDGRSVTCGKTCGNSVVNDLFVKYGEKIEADGDKVISLGHEGGFVNVYSIGDSKAEKITEVEGVVLDFDFKDNKLEYVFSNPEKPSLMGNYDPNENVHGVVPRYEVNGIEGWVIERDLSSPNVVFVHGGPHTAYGYMYYIEFNFLYSEGFNVIYTNPSGSQGYGEEFAKAIVGSWCDIDFKEITNFLKSLKLKGKFHLTGGSYGGYFTNMAITKTDFFASGIAERSISNLVSMCGTSDIGFWFNAVEAGISDPWNKESIEKLLEMSPIYHVEKVKTPLMLIHGEEDFRCPIEQAEQYFIALKSKGIEVKLIRYPGDSHEHARRGKPLNMIDRLSRKAEWLKSH</sequence>
<dbReference type="PANTHER" id="PTHR42776">
    <property type="entry name" value="SERINE PEPTIDASE S9 FAMILY MEMBER"/>
    <property type="match status" value="1"/>
</dbReference>
<gene>
    <name evidence="3" type="ORF">GC250_11035</name>
</gene>
<accession>A0A6A9QW71</accession>
<keyword evidence="4" id="KW-1185">Reference proteome</keyword>